<keyword evidence="6" id="KW-0808">Transferase</keyword>
<dbReference type="PANTHER" id="PTHR24346:SF30">
    <property type="entry name" value="MATERNAL EMBRYONIC LEUCINE ZIPPER KINASE"/>
    <property type="match status" value="1"/>
</dbReference>
<dbReference type="Pfam" id="PF00069">
    <property type="entry name" value="Pkinase"/>
    <property type="match status" value="1"/>
</dbReference>
<evidence type="ECO:0000259" key="5">
    <source>
        <dbReference type="PROSITE" id="PS50011"/>
    </source>
</evidence>
<dbReference type="CDD" id="cd14003">
    <property type="entry name" value="STKc_AMPK-like"/>
    <property type="match status" value="1"/>
</dbReference>
<evidence type="ECO:0000256" key="3">
    <source>
        <dbReference type="PROSITE-ProRule" id="PRU10141"/>
    </source>
</evidence>
<gene>
    <name evidence="6" type="ORF">M9Y10_023981</name>
</gene>
<dbReference type="PROSITE" id="PS00107">
    <property type="entry name" value="PROTEIN_KINASE_ATP"/>
    <property type="match status" value="1"/>
</dbReference>
<comment type="caution">
    <text evidence="6">The sequence shown here is derived from an EMBL/GenBank/DDBJ whole genome shotgun (WGS) entry which is preliminary data.</text>
</comment>
<reference evidence="6 7" key="1">
    <citation type="submission" date="2024-04" db="EMBL/GenBank/DDBJ databases">
        <title>Tritrichomonas musculus Genome.</title>
        <authorList>
            <person name="Alves-Ferreira E."/>
            <person name="Grigg M."/>
            <person name="Lorenzi H."/>
            <person name="Galac M."/>
        </authorList>
    </citation>
    <scope>NUCLEOTIDE SEQUENCE [LARGE SCALE GENOMIC DNA]</scope>
    <source>
        <strain evidence="6 7">EAF2021</strain>
    </source>
</reference>
<dbReference type="Gene3D" id="1.10.510.10">
    <property type="entry name" value="Transferase(Phosphotransferase) domain 1"/>
    <property type="match status" value="1"/>
</dbReference>
<accession>A0ABR2KWN6</accession>
<feature type="compositionally biased region" description="Basic and acidic residues" evidence="4">
    <location>
        <begin position="343"/>
        <end position="369"/>
    </location>
</feature>
<feature type="compositionally biased region" description="Low complexity" evidence="4">
    <location>
        <begin position="390"/>
        <end position="405"/>
    </location>
</feature>
<dbReference type="EMBL" id="JAPFFF010000003">
    <property type="protein sequence ID" value="KAK8895514.1"/>
    <property type="molecule type" value="Genomic_DNA"/>
</dbReference>
<feature type="binding site" evidence="3">
    <location>
        <position position="42"/>
    </location>
    <ligand>
        <name>ATP</name>
        <dbReference type="ChEBI" id="CHEBI:30616"/>
    </ligand>
</feature>
<dbReference type="SUPFAM" id="SSF56112">
    <property type="entry name" value="Protein kinase-like (PK-like)"/>
    <property type="match status" value="1"/>
</dbReference>
<dbReference type="PROSITE" id="PS50011">
    <property type="entry name" value="PROTEIN_KINASE_DOM"/>
    <property type="match status" value="1"/>
</dbReference>
<name>A0ABR2KWN6_9EUKA</name>
<dbReference type="InterPro" id="IPR008271">
    <property type="entry name" value="Ser/Thr_kinase_AS"/>
</dbReference>
<feature type="domain" description="Protein kinase" evidence="5">
    <location>
        <begin position="13"/>
        <end position="267"/>
    </location>
</feature>
<feature type="region of interest" description="Disordered" evidence="4">
    <location>
        <begin position="330"/>
        <end position="429"/>
    </location>
</feature>
<dbReference type="PROSITE" id="PS00108">
    <property type="entry name" value="PROTEIN_KINASE_ST"/>
    <property type="match status" value="1"/>
</dbReference>
<sequence length="571" mass="64938">MSAPNSNERLNAYRIIETIGEGATSKVKLVEEIATKKKYAMKIMKPRPDIQKQIDREIEIFRSIASIGSSECPYLVYLHELIITEKRIILVLNYVSGCDLEEKIMSSPNGFLNESEAHFYFSELLDALSFLHSKNITHRDLKLENLLIDSDGNLRLSDFGLSIISETDLSTHCGTPYYVAPEVFFNAKYNGPSADIWSCGIVLYMMLCGTFPFEGKNFEELGRKVMKGKVVYPDHLSHDVVDLLSHILNVDIDQRYTIEQIKNHRWFKTTPDVKPLKPTEIDTFDNLLIDLDTDTNNHHPNFETPKSIKKNRISLIDSSSSDFYIYDHNKNESDSDFANNDSGSKDNPKDSDTKNKSNGPKKQELEKTPQRLSSSSTTNTSNNELKENKNNSSSSYSADIINNSNVKNQKNAEFRTVKSKKLPPPRPLVPMQAKTLRMKSKSANPFRNVKANQKDGLISLIKKESGIYLFELPEPVSDACQDTFDFLQLKKARFVDCLDISHNSENHAKIDVKVKMSLFAKLKFFVEISDEGDSKDTSHIMVSLKKGRKSNFKRFLGMMNTSFQESISNRK</sequence>
<keyword evidence="2 3" id="KW-0067">ATP-binding</keyword>
<organism evidence="6 7">
    <name type="scientific">Tritrichomonas musculus</name>
    <dbReference type="NCBI Taxonomy" id="1915356"/>
    <lineage>
        <taxon>Eukaryota</taxon>
        <taxon>Metamonada</taxon>
        <taxon>Parabasalia</taxon>
        <taxon>Tritrichomonadida</taxon>
        <taxon>Tritrichomonadidae</taxon>
        <taxon>Tritrichomonas</taxon>
    </lineage>
</organism>
<dbReference type="Proteomes" id="UP001470230">
    <property type="component" value="Unassembled WGS sequence"/>
</dbReference>
<proteinExistence type="predicted"/>
<feature type="compositionally biased region" description="Low complexity" evidence="4">
    <location>
        <begin position="372"/>
        <end position="383"/>
    </location>
</feature>
<keyword evidence="1 3" id="KW-0547">Nucleotide-binding</keyword>
<evidence type="ECO:0000313" key="6">
    <source>
        <dbReference type="EMBL" id="KAK8895514.1"/>
    </source>
</evidence>
<dbReference type="InterPro" id="IPR017441">
    <property type="entry name" value="Protein_kinase_ATP_BS"/>
</dbReference>
<dbReference type="PANTHER" id="PTHR24346">
    <property type="entry name" value="MAP/MICROTUBULE AFFINITY-REGULATING KINASE"/>
    <property type="match status" value="1"/>
</dbReference>
<dbReference type="InterPro" id="IPR011009">
    <property type="entry name" value="Kinase-like_dom_sf"/>
</dbReference>
<evidence type="ECO:0000256" key="4">
    <source>
        <dbReference type="SAM" id="MobiDB-lite"/>
    </source>
</evidence>
<protein>
    <submittedName>
        <fullName evidence="6">Non-specific serine threonine protein kinase</fullName>
    </submittedName>
</protein>
<dbReference type="InterPro" id="IPR000719">
    <property type="entry name" value="Prot_kinase_dom"/>
</dbReference>
<keyword evidence="7" id="KW-1185">Reference proteome</keyword>
<keyword evidence="6" id="KW-0418">Kinase</keyword>
<evidence type="ECO:0000256" key="1">
    <source>
        <dbReference type="ARBA" id="ARBA00022741"/>
    </source>
</evidence>
<evidence type="ECO:0000313" key="7">
    <source>
        <dbReference type="Proteomes" id="UP001470230"/>
    </source>
</evidence>
<evidence type="ECO:0000256" key="2">
    <source>
        <dbReference type="ARBA" id="ARBA00022840"/>
    </source>
</evidence>
<dbReference type="SMART" id="SM00220">
    <property type="entry name" value="S_TKc"/>
    <property type="match status" value="1"/>
</dbReference>
<dbReference type="GO" id="GO:0016301">
    <property type="term" value="F:kinase activity"/>
    <property type="evidence" value="ECO:0007669"/>
    <property type="project" value="UniProtKB-KW"/>
</dbReference>